<proteinExistence type="predicted"/>
<evidence type="ECO:0000313" key="1">
    <source>
        <dbReference type="EMBL" id="KAJ9078337.1"/>
    </source>
</evidence>
<evidence type="ECO:0000313" key="2">
    <source>
        <dbReference type="Proteomes" id="UP001165960"/>
    </source>
</evidence>
<reference evidence="1" key="1">
    <citation type="submission" date="2022-04" db="EMBL/GenBank/DDBJ databases">
        <title>Genome of the entomopathogenic fungus Entomophthora muscae.</title>
        <authorList>
            <person name="Elya C."/>
            <person name="Lovett B.R."/>
            <person name="Lee E."/>
            <person name="Macias A.M."/>
            <person name="Hajek A.E."/>
            <person name="De Bivort B.L."/>
            <person name="Kasson M.T."/>
            <person name="De Fine Licht H.H."/>
            <person name="Stajich J.E."/>
        </authorList>
    </citation>
    <scope>NUCLEOTIDE SEQUENCE</scope>
    <source>
        <strain evidence="1">Berkeley</strain>
    </source>
</reference>
<name>A0ACC2TUQ7_9FUNG</name>
<comment type="caution">
    <text evidence="1">The sequence shown here is derived from an EMBL/GenBank/DDBJ whole genome shotgun (WGS) entry which is preliminary data.</text>
</comment>
<keyword evidence="2" id="KW-1185">Reference proteome</keyword>
<protein>
    <submittedName>
        <fullName evidence="1">Uncharacterized protein</fullName>
    </submittedName>
</protein>
<dbReference type="EMBL" id="QTSX02002152">
    <property type="protein sequence ID" value="KAJ9078337.1"/>
    <property type="molecule type" value="Genomic_DNA"/>
</dbReference>
<sequence length="86" mass="9825">MGAAALPELKKYMDKRLYITMNADRKISGILRGYDPFTNLVLDESFVHSPTIRLLLETSLSVETVLLALSQLIELITPERFRLLYP</sequence>
<organism evidence="1 2">
    <name type="scientific">Entomophthora muscae</name>
    <dbReference type="NCBI Taxonomy" id="34485"/>
    <lineage>
        <taxon>Eukaryota</taxon>
        <taxon>Fungi</taxon>
        <taxon>Fungi incertae sedis</taxon>
        <taxon>Zoopagomycota</taxon>
        <taxon>Entomophthoromycotina</taxon>
        <taxon>Entomophthoromycetes</taxon>
        <taxon>Entomophthorales</taxon>
        <taxon>Entomophthoraceae</taxon>
        <taxon>Entomophthora</taxon>
    </lineage>
</organism>
<accession>A0ACC2TUQ7</accession>
<gene>
    <name evidence="1" type="ORF">DSO57_1007633</name>
</gene>
<dbReference type="Proteomes" id="UP001165960">
    <property type="component" value="Unassembled WGS sequence"/>
</dbReference>